<dbReference type="SUPFAM" id="SSF48452">
    <property type="entry name" value="TPR-like"/>
    <property type="match status" value="1"/>
</dbReference>
<dbReference type="InterPro" id="IPR011990">
    <property type="entry name" value="TPR-like_helical_dom_sf"/>
</dbReference>
<dbReference type="EMBL" id="JMSE01001244">
    <property type="protein sequence ID" value="KDN63349.1"/>
    <property type="molecule type" value="Genomic_DNA"/>
</dbReference>
<dbReference type="Proteomes" id="UP000027238">
    <property type="component" value="Unassembled WGS sequence"/>
</dbReference>
<dbReference type="GO" id="GO:0009116">
    <property type="term" value="P:nucleoside metabolic process"/>
    <property type="evidence" value="ECO:0007669"/>
    <property type="project" value="InterPro"/>
</dbReference>
<evidence type="ECO:0000313" key="2">
    <source>
        <dbReference type="EMBL" id="KDN63349.1"/>
    </source>
</evidence>
<gene>
    <name evidence="2" type="ORF">CSUB01_12095</name>
</gene>
<feature type="repeat" description="TPR" evidence="1">
    <location>
        <begin position="978"/>
        <end position="1011"/>
    </location>
</feature>
<name>A0A066X6P5_COLSU</name>
<dbReference type="eggNOG" id="KOG1840">
    <property type="taxonomic scope" value="Eukaryota"/>
</dbReference>
<feature type="repeat" description="TPR" evidence="1">
    <location>
        <begin position="852"/>
        <end position="885"/>
    </location>
</feature>
<accession>A0A066X6P5</accession>
<comment type="caution">
    <text evidence="2">The sequence shown here is derived from an EMBL/GenBank/DDBJ whole genome shotgun (WGS) entry which is preliminary data.</text>
</comment>
<dbReference type="InterPro" id="IPR053137">
    <property type="entry name" value="NLR-like"/>
</dbReference>
<dbReference type="PROSITE" id="PS50005">
    <property type="entry name" value="TPR"/>
    <property type="match status" value="3"/>
</dbReference>
<dbReference type="Gene3D" id="1.25.40.10">
    <property type="entry name" value="Tetratricopeptide repeat domain"/>
    <property type="match status" value="2"/>
</dbReference>
<dbReference type="AlphaFoldDB" id="A0A066X6P5"/>
<dbReference type="InterPro" id="IPR027417">
    <property type="entry name" value="P-loop_NTPase"/>
</dbReference>
<feature type="repeat" description="TPR" evidence="1">
    <location>
        <begin position="936"/>
        <end position="969"/>
    </location>
</feature>
<reference evidence="3" key="1">
    <citation type="journal article" date="2014" name="Genome Announc.">
        <title>Draft genome sequence of Colletotrichum sublineola, a destructive pathogen of cultivated sorghum.</title>
        <authorList>
            <person name="Baroncelli R."/>
            <person name="Sanz-Martin J.M."/>
            <person name="Rech G.E."/>
            <person name="Sukno S.A."/>
            <person name="Thon M.R."/>
        </authorList>
    </citation>
    <scope>NUCLEOTIDE SEQUENCE [LARGE SCALE GENOMIC DNA]</scope>
    <source>
        <strain evidence="3">TX430BB</strain>
    </source>
</reference>
<dbReference type="Pfam" id="PF13374">
    <property type="entry name" value="TPR_10"/>
    <property type="match status" value="1"/>
</dbReference>
<dbReference type="GO" id="GO:0003824">
    <property type="term" value="F:catalytic activity"/>
    <property type="evidence" value="ECO:0007669"/>
    <property type="project" value="InterPro"/>
</dbReference>
<evidence type="ECO:0000313" key="3">
    <source>
        <dbReference type="Proteomes" id="UP000027238"/>
    </source>
</evidence>
<dbReference type="PANTHER" id="PTHR46082">
    <property type="entry name" value="ATP/GTP-BINDING PROTEIN-RELATED"/>
    <property type="match status" value="1"/>
</dbReference>
<organism evidence="2 3">
    <name type="scientific">Colletotrichum sublineola</name>
    <name type="common">Sorghum anthracnose fungus</name>
    <dbReference type="NCBI Taxonomy" id="1173701"/>
    <lineage>
        <taxon>Eukaryota</taxon>
        <taxon>Fungi</taxon>
        <taxon>Dikarya</taxon>
        <taxon>Ascomycota</taxon>
        <taxon>Pezizomycotina</taxon>
        <taxon>Sordariomycetes</taxon>
        <taxon>Hypocreomycetidae</taxon>
        <taxon>Glomerellales</taxon>
        <taxon>Glomerellaceae</taxon>
        <taxon>Colletotrichum</taxon>
        <taxon>Colletotrichum graminicola species complex</taxon>
    </lineage>
</organism>
<dbReference type="HOGENOM" id="CLU_000288_125_3_1"/>
<dbReference type="InterPro" id="IPR019734">
    <property type="entry name" value="TPR_rpt"/>
</dbReference>
<keyword evidence="3" id="KW-1185">Reference proteome</keyword>
<dbReference type="PANTHER" id="PTHR46082:SF6">
    <property type="entry name" value="AAA+ ATPASE DOMAIN-CONTAINING PROTEIN-RELATED"/>
    <property type="match status" value="1"/>
</dbReference>
<dbReference type="STRING" id="1173701.A0A066X6P5"/>
<protein>
    <submittedName>
        <fullName evidence="2">Uncharacterized protein</fullName>
    </submittedName>
</protein>
<sequence length="1083" mass="120084">MTKNLSHDKYKVAWICPLEVEQIAAMEMLDEEHEALPQSAADHNVYSLGSINGHNVVIAGLYQPGNCPAATVVAQMRMTFPHLRFGLLVGIGGGVPVQTDSGTIRLGHVVVSKPAGEHSGAVQYDHGKARDGQFQRTGALTPPPAVLLNAAQALAVQRARMADDPVHLNVKRINTSLRNLRRFQFPGVGNDYLYPPHYSHLQSGTACDQGGCDPLQRTHRADDDDDTFVVVHRRIIASGELVVKTAGLRDTLAQQHELLCFEMEAAGALADFPCMVIRGISDYCDSHKNDQWQGYAAAVAAAYARQLFFQMPIHEVQQNDGDARFTLAFQLLDVTGVNSFVARNNELRHMHEVLEWNGERRIAVLHGLGAYAKRHRNDYSAVIWLNARDETSLKESFAGAAQRIHREHPDLAYIKNAKTNQDLDETVEAVKRWLDEPKNNHWLVIYDNYDDVRLDRRGSTLPGVRCVAVESGTVSDETSETEAVNSKAYDIRLYFPETEHGAIVITTRSSTVGLGKSIQLRKLEDISDSLAILASTSNRGDLSQDSDARTLAQRLDGLPLALSTAGAYLKDVARAFAEYLELYDARWLDLQTVSPTLSHYDRALHSTWEISFRHIQQKSRGAAMLLRLWAYFDNEDLWYELLQEGGSQSPDWLRELIKDKLNFDTAMRVLCELALVEPNAPIPEGESNLQGYSMHGCVHAWTTFGLKKVDVLDEAASQELARTAMRCTASHIRSKNHHKSWLVQQRLLRHADRCVTKVVLSVDLGNDAWMFQSIGDLYFDQGRPNDAGTMYEWALQGHEKALGPDNELTLTSVGNLGLLYSAQGRLKEAEAMYERAFEGYEKGLGPDHKKTINTASNLGSIYFSQGLLKEAEAMYERALQGNEKAWGSGHASTLDIVDSLGNLYSDQGRLKEAEAMYERVLEGREKALGPDHASTLNTVGNLGILYQTQGRLEDAKAMYDRALEGKEKALGPDHISTLNTVGNLGSLYSAQGRLEDAEAMYARALEGKEEALGPDHVSTLFTVGNLGMLYQAQGRLEDAEAMYDRVLQGKEKALGPDHASTLYTVGNLGILYQAQGRLHDATF</sequence>
<dbReference type="OrthoDB" id="427518at2759"/>
<dbReference type="SUPFAM" id="SSF53167">
    <property type="entry name" value="Purine and uridine phosphorylases"/>
    <property type="match status" value="1"/>
</dbReference>
<evidence type="ECO:0000256" key="1">
    <source>
        <dbReference type="PROSITE-ProRule" id="PRU00339"/>
    </source>
</evidence>
<dbReference type="SUPFAM" id="SSF52540">
    <property type="entry name" value="P-loop containing nucleoside triphosphate hydrolases"/>
    <property type="match status" value="1"/>
</dbReference>
<keyword evidence="1" id="KW-0802">TPR repeat</keyword>
<dbReference type="SMART" id="SM00028">
    <property type="entry name" value="TPR"/>
    <property type="match status" value="7"/>
</dbReference>
<dbReference type="Gene3D" id="3.40.50.1580">
    <property type="entry name" value="Nucleoside phosphorylase domain"/>
    <property type="match status" value="1"/>
</dbReference>
<proteinExistence type="predicted"/>
<dbReference type="Pfam" id="PF13424">
    <property type="entry name" value="TPR_12"/>
    <property type="match status" value="3"/>
</dbReference>
<dbReference type="Gene3D" id="3.40.50.300">
    <property type="entry name" value="P-loop containing nucleotide triphosphate hydrolases"/>
    <property type="match status" value="1"/>
</dbReference>
<dbReference type="InterPro" id="IPR035994">
    <property type="entry name" value="Nucleoside_phosphorylase_sf"/>
</dbReference>
<dbReference type="OMA" id="QELGAYC"/>